<dbReference type="SUPFAM" id="SSF52540">
    <property type="entry name" value="P-loop containing nucleoside triphosphate hydrolases"/>
    <property type="match status" value="1"/>
</dbReference>
<dbReference type="GO" id="GO:0005524">
    <property type="term" value="F:ATP binding"/>
    <property type="evidence" value="ECO:0007669"/>
    <property type="project" value="UniProtKB-KW"/>
</dbReference>
<keyword evidence="3" id="KW-0067">ATP-binding</keyword>
<dbReference type="GO" id="GO:0006281">
    <property type="term" value="P:DNA repair"/>
    <property type="evidence" value="ECO:0007669"/>
    <property type="project" value="InterPro"/>
</dbReference>
<dbReference type="InterPro" id="IPR049428">
    <property type="entry name" value="RecA-like_N"/>
</dbReference>
<evidence type="ECO:0000256" key="2">
    <source>
        <dbReference type="ARBA" id="ARBA00022741"/>
    </source>
</evidence>
<dbReference type="InterPro" id="IPR020587">
    <property type="entry name" value="RecA_monomer-monomer_interface"/>
</dbReference>
<evidence type="ECO:0000313" key="6">
    <source>
        <dbReference type="EMBL" id="AUV60001.1"/>
    </source>
</evidence>
<dbReference type="InterPro" id="IPR013765">
    <property type="entry name" value="DNA_recomb/repair_RecA"/>
</dbReference>
<reference evidence="6 7" key="1">
    <citation type="submission" date="2018-01" db="EMBL/GenBank/DDBJ databases">
        <title>Lactobacillus phages that infect wine-derived L. plantarum strains.</title>
        <authorList>
            <person name="Kyrkou I."/>
            <person name="Hestbjerg Hansen L."/>
        </authorList>
    </citation>
    <scope>NUCLEOTIDE SEQUENCE [LARGE SCALE GENOMIC DNA]</scope>
</reference>
<evidence type="ECO:0000256" key="4">
    <source>
        <dbReference type="ARBA" id="ARBA00023172"/>
    </source>
</evidence>
<dbReference type="EMBL" id="MG765277">
    <property type="protein sequence ID" value="AUV60001.1"/>
    <property type="molecule type" value="Genomic_DNA"/>
</dbReference>
<keyword evidence="7" id="KW-1185">Reference proteome</keyword>
<protein>
    <submittedName>
        <fullName evidence="6">Recombinase A</fullName>
    </submittedName>
</protein>
<sequence>MTKATKESYTDELGSLFGDLAKDDDALATFSDNDLGETKDWVPTLIPALDKNLVAGIPASGEISEIFGGPSAGKSTFAGLIMHNAQKMGIVPIYFDVETTQRASRLMELGVDPRFVMTVKPKRLKNKTMMPLYIEDIGQKMIDMAAKIHDRDKNLITMFIWDSVAMTQPKMAAEADADQQLVGQQAKALTTIGRKIQVNLAANNGFLLAFNQARDDFNAPNAKYAQVKTVGGKGWYHLLSTQILFKKSTKIKAKSSDKEAIGQETRVSVPKSKIGDNATDEVTVDLIGATGFDAERNLVTSANNIGIIEGSNWMTYITDNGEKIKLQGKIAWTEYLKSDEASEVRTELWQKVLLTYFPKCYPPLFNLHARLTVDKFPEIEGLRKYYSDIQEQLPEDEQDYNYRTYMKAGLPLD</sequence>
<dbReference type="PROSITE" id="PS50163">
    <property type="entry name" value="RECA_3"/>
    <property type="match status" value="1"/>
</dbReference>
<proteinExistence type="inferred from homology"/>
<name>A0A2K9VCQ0_9CAUD</name>
<comment type="similarity">
    <text evidence="1">Belongs to the RecA family.</text>
</comment>
<dbReference type="InterPro" id="IPR027417">
    <property type="entry name" value="P-loop_NTPase"/>
</dbReference>
<evidence type="ECO:0000256" key="1">
    <source>
        <dbReference type="ARBA" id="ARBA00009391"/>
    </source>
</evidence>
<dbReference type="Proteomes" id="UP000241463">
    <property type="component" value="Segment"/>
</dbReference>
<evidence type="ECO:0000259" key="5">
    <source>
        <dbReference type="PROSITE" id="PS50163"/>
    </source>
</evidence>
<organism evidence="6 7">
    <name type="scientific">Lactobacillus phage Bacchae</name>
    <dbReference type="NCBI Taxonomy" id="2079429"/>
    <lineage>
        <taxon>Viruses</taxon>
        <taxon>Duplodnaviria</taxon>
        <taxon>Heunggongvirae</taxon>
        <taxon>Uroviricota</taxon>
        <taxon>Caudoviricetes</taxon>
        <taxon>Herelleviridae</taxon>
        <taxon>Harbinvirus</taxon>
        <taxon>Harbinvirus bacchae</taxon>
    </lineage>
</organism>
<dbReference type="PANTHER" id="PTHR45900">
    <property type="entry name" value="RECA"/>
    <property type="match status" value="1"/>
</dbReference>
<dbReference type="GO" id="GO:0008094">
    <property type="term" value="F:ATP-dependent activity, acting on DNA"/>
    <property type="evidence" value="ECO:0007669"/>
    <property type="project" value="InterPro"/>
</dbReference>
<dbReference type="Pfam" id="PF00154">
    <property type="entry name" value="RecA_N"/>
    <property type="match status" value="1"/>
</dbReference>
<dbReference type="PANTHER" id="PTHR45900:SF1">
    <property type="entry name" value="MITOCHONDRIAL DNA REPAIR PROTEIN RECA HOMOLOG-RELATED"/>
    <property type="match status" value="1"/>
</dbReference>
<dbReference type="RefSeq" id="YP_009798105.1">
    <property type="nucleotide sequence ID" value="NC_047924.1"/>
</dbReference>
<dbReference type="GO" id="GO:0003697">
    <property type="term" value="F:single-stranded DNA binding"/>
    <property type="evidence" value="ECO:0007669"/>
    <property type="project" value="InterPro"/>
</dbReference>
<accession>A0A2K9VCQ0</accession>
<feature type="domain" description="RecA family profile 2" evidence="5">
    <location>
        <begin position="228"/>
        <end position="297"/>
    </location>
</feature>
<dbReference type="GO" id="GO:0006310">
    <property type="term" value="P:DNA recombination"/>
    <property type="evidence" value="ECO:0007669"/>
    <property type="project" value="UniProtKB-KW"/>
</dbReference>
<keyword evidence="4" id="KW-0233">DNA recombination</keyword>
<dbReference type="KEGG" id="vg:54988550"/>
<evidence type="ECO:0000256" key="3">
    <source>
        <dbReference type="ARBA" id="ARBA00022840"/>
    </source>
</evidence>
<dbReference type="Gene3D" id="3.40.50.300">
    <property type="entry name" value="P-loop containing nucleotide triphosphate hydrolases"/>
    <property type="match status" value="1"/>
</dbReference>
<keyword evidence="2" id="KW-0547">Nucleotide-binding</keyword>
<evidence type="ECO:0000313" key="7">
    <source>
        <dbReference type="Proteomes" id="UP000241463"/>
    </source>
</evidence>
<dbReference type="GeneID" id="54988550"/>